<gene>
    <name evidence="2" type="ORF">LARSCL_LOCUS18454</name>
</gene>
<accession>A0AAV2BDE6</accession>
<reference evidence="2 3" key="1">
    <citation type="submission" date="2024-04" db="EMBL/GenBank/DDBJ databases">
        <authorList>
            <person name="Rising A."/>
            <person name="Reimegard J."/>
            <person name="Sonavane S."/>
            <person name="Akerstrom W."/>
            <person name="Nylinder S."/>
            <person name="Hedman E."/>
            <person name="Kallberg Y."/>
        </authorList>
    </citation>
    <scope>NUCLEOTIDE SEQUENCE [LARGE SCALE GENOMIC DNA]</scope>
</reference>
<dbReference type="Proteomes" id="UP001497382">
    <property type="component" value="Unassembled WGS sequence"/>
</dbReference>
<keyword evidence="1" id="KW-1133">Transmembrane helix</keyword>
<dbReference type="EMBL" id="CAXIEN010000336">
    <property type="protein sequence ID" value="CAL1293871.1"/>
    <property type="molecule type" value="Genomic_DNA"/>
</dbReference>
<evidence type="ECO:0000256" key="1">
    <source>
        <dbReference type="SAM" id="Phobius"/>
    </source>
</evidence>
<protein>
    <submittedName>
        <fullName evidence="2">Uncharacterized protein</fullName>
    </submittedName>
</protein>
<keyword evidence="1" id="KW-0472">Membrane</keyword>
<keyword evidence="3" id="KW-1185">Reference proteome</keyword>
<organism evidence="2 3">
    <name type="scientific">Larinioides sclopetarius</name>
    <dbReference type="NCBI Taxonomy" id="280406"/>
    <lineage>
        <taxon>Eukaryota</taxon>
        <taxon>Metazoa</taxon>
        <taxon>Ecdysozoa</taxon>
        <taxon>Arthropoda</taxon>
        <taxon>Chelicerata</taxon>
        <taxon>Arachnida</taxon>
        <taxon>Araneae</taxon>
        <taxon>Araneomorphae</taxon>
        <taxon>Entelegynae</taxon>
        <taxon>Araneoidea</taxon>
        <taxon>Araneidae</taxon>
        <taxon>Larinioides</taxon>
    </lineage>
</organism>
<proteinExistence type="predicted"/>
<comment type="caution">
    <text evidence="2">The sequence shown here is derived from an EMBL/GenBank/DDBJ whole genome shotgun (WGS) entry which is preliminary data.</text>
</comment>
<evidence type="ECO:0000313" key="2">
    <source>
        <dbReference type="EMBL" id="CAL1293871.1"/>
    </source>
</evidence>
<evidence type="ECO:0000313" key="3">
    <source>
        <dbReference type="Proteomes" id="UP001497382"/>
    </source>
</evidence>
<sequence>MLSAATDLPQHYSWILYQFVAQSYLYFFDLYIKFFVFIETKFQ</sequence>
<name>A0AAV2BDE6_9ARAC</name>
<keyword evidence="1" id="KW-0812">Transmembrane</keyword>
<feature type="transmembrane region" description="Helical" evidence="1">
    <location>
        <begin position="15"/>
        <end position="38"/>
    </location>
</feature>
<dbReference type="AlphaFoldDB" id="A0AAV2BDE6"/>